<evidence type="ECO:0008006" key="4">
    <source>
        <dbReference type="Google" id="ProtNLM"/>
    </source>
</evidence>
<keyword evidence="3" id="KW-1185">Reference proteome</keyword>
<dbReference type="STRING" id="890420.SAMN05216226_12814"/>
<evidence type="ECO:0000313" key="3">
    <source>
        <dbReference type="Proteomes" id="UP000198856"/>
    </source>
</evidence>
<accession>A0A1G8ZMB1</accession>
<reference evidence="2 3" key="1">
    <citation type="submission" date="2016-10" db="EMBL/GenBank/DDBJ databases">
        <authorList>
            <person name="de Groot N.N."/>
        </authorList>
    </citation>
    <scope>NUCLEOTIDE SEQUENCE [LARGE SCALE GENOMIC DNA]</scope>
    <source>
        <strain evidence="2 3">IBRC-M10015</strain>
    </source>
</reference>
<sequence>MGEHSTSNRLAVDQPTRGADRNRSLADQTDPNTDEMLLPQLDDGITLLDVEGGRGVPILQSLVLDHLLLHDGPAFWVDANGHATTTTLAQIAPSQRLLNRIHVARGFTVYQHYGAICDLPTVVNKAIQSSTADSGAAGRRAPSRDEGTSPHTPALIVAPAVDAQYRVDDTLGETHAKTLQARTLARLATYAEGYDIPVLVTRNERNEFTESIATVADHHLECEQTRMGPRVVGEDFETLVYPVDDGAYYQTTFAYWRQLLAARATQVGVEPTTPSTPTPEGVGTGVTADDETVATTADPLLDAWTATGTGGR</sequence>
<proteinExistence type="predicted"/>
<organism evidence="2 3">
    <name type="scientific">Halovenus aranensis</name>
    <dbReference type="NCBI Taxonomy" id="890420"/>
    <lineage>
        <taxon>Archaea</taxon>
        <taxon>Methanobacteriati</taxon>
        <taxon>Methanobacteriota</taxon>
        <taxon>Stenosarchaea group</taxon>
        <taxon>Halobacteria</taxon>
        <taxon>Halobacteriales</taxon>
        <taxon>Haloarculaceae</taxon>
        <taxon>Halovenus</taxon>
    </lineage>
</organism>
<dbReference type="AlphaFoldDB" id="A0A1G8ZMB1"/>
<dbReference type="Gene3D" id="3.40.50.300">
    <property type="entry name" value="P-loop containing nucleotide triphosphate hydrolases"/>
    <property type="match status" value="1"/>
</dbReference>
<gene>
    <name evidence="2" type="ORF">SAMN05216226_12814</name>
</gene>
<evidence type="ECO:0000256" key="1">
    <source>
        <dbReference type="SAM" id="MobiDB-lite"/>
    </source>
</evidence>
<feature type="region of interest" description="Disordered" evidence="1">
    <location>
        <begin position="1"/>
        <end position="35"/>
    </location>
</feature>
<feature type="region of interest" description="Disordered" evidence="1">
    <location>
        <begin position="131"/>
        <end position="153"/>
    </location>
</feature>
<name>A0A1G8ZMB1_9EURY</name>
<evidence type="ECO:0000313" key="2">
    <source>
        <dbReference type="EMBL" id="SDK16188.1"/>
    </source>
</evidence>
<dbReference type="InterPro" id="IPR027417">
    <property type="entry name" value="P-loop_NTPase"/>
</dbReference>
<dbReference type="EMBL" id="FNFC01000028">
    <property type="protein sequence ID" value="SDK16188.1"/>
    <property type="molecule type" value="Genomic_DNA"/>
</dbReference>
<protein>
    <recommendedName>
        <fullName evidence="4">Rad51 protein</fullName>
    </recommendedName>
</protein>
<dbReference type="Proteomes" id="UP000198856">
    <property type="component" value="Unassembled WGS sequence"/>
</dbReference>